<evidence type="ECO:0000313" key="3">
    <source>
        <dbReference type="Proteomes" id="UP000525078"/>
    </source>
</evidence>
<evidence type="ECO:0000256" key="1">
    <source>
        <dbReference type="SAM" id="Phobius"/>
    </source>
</evidence>
<comment type="caution">
    <text evidence="2">The sequence shown here is derived from an EMBL/GenBank/DDBJ whole genome shotgun (WGS) entry which is preliminary data.</text>
</comment>
<organism evidence="2 3">
    <name type="scientific">Cannabis sativa</name>
    <name type="common">Hemp</name>
    <name type="synonym">Marijuana</name>
    <dbReference type="NCBI Taxonomy" id="3483"/>
    <lineage>
        <taxon>Eukaryota</taxon>
        <taxon>Viridiplantae</taxon>
        <taxon>Streptophyta</taxon>
        <taxon>Embryophyta</taxon>
        <taxon>Tracheophyta</taxon>
        <taxon>Spermatophyta</taxon>
        <taxon>Magnoliopsida</taxon>
        <taxon>eudicotyledons</taxon>
        <taxon>Gunneridae</taxon>
        <taxon>Pentapetalae</taxon>
        <taxon>rosids</taxon>
        <taxon>fabids</taxon>
        <taxon>Rosales</taxon>
        <taxon>Cannabaceae</taxon>
        <taxon>Cannabis</taxon>
    </lineage>
</organism>
<sequence>MAFLYSLTLHTPLLPVRPRCVFLYPKPQSIFPNFPLRSVRNYVPVLAHASSSNAIPGTEQEVLRQVVDSGENSLPCVRTYENDLARLTLVGAVDFEQGLTAAAADGGQAAAEHIDNGMPAMVVETVYPGALDQHSTVSTRLFLPASKVIEKASRLRRSFNDDIFSGATSKNILAMTFRQVVLQQLWSFELVIFRPGTERNMEDLENLREVAASFTLRSSDEGVISVLAEAVCMSALQSTERNFLDSYLGGSASNLFNWLQKPSQVVSKDSSVKITKLFEDEIVENAKSLLENYHSTKGQFKPGRNKSKNNWWKPSVHSKLEKIGGRQFIAWTIEHIPAYKIQIDADRHKEVKFDGWRKSSDNRWEVLLTHSQMAGLSDIVDMYYEDLYSLPSKELSCGVVGNYTNLPTKKRSSILLKMLFVTIASGIFIIATSALGQLCFPHLKFGKYSLERRSLQPSKAESVQLHQSLDDAELESFCISVVKKIKDDLCWPGDIITERNVGVWAGELPEFLVKGIENDSNSKDGSTTSFIENIDANIKTSAQDIASYQVVLSLDGKLIGFQPMSRVAVNQWAANPLAKELYGGKKLSPGLIEPSLKIHYPSGIVVIELLMSIKPNAFFALARPGR</sequence>
<name>A0A7J6H0T9_CANSA</name>
<gene>
    <name evidence="2" type="ORF">F8388_018993</name>
</gene>
<evidence type="ECO:0000313" key="2">
    <source>
        <dbReference type="EMBL" id="KAF4388814.1"/>
    </source>
</evidence>
<dbReference type="PANTHER" id="PTHR35694:SF1">
    <property type="entry name" value="DENEDDYLASE"/>
    <property type="match status" value="1"/>
</dbReference>
<dbReference type="EMBL" id="JAATIP010000033">
    <property type="protein sequence ID" value="KAF4388814.1"/>
    <property type="molecule type" value="Genomic_DNA"/>
</dbReference>
<protein>
    <submittedName>
        <fullName evidence="2">Uncharacterized protein</fullName>
    </submittedName>
</protein>
<keyword evidence="1" id="KW-0812">Transmembrane</keyword>
<dbReference type="AlphaFoldDB" id="A0A7J6H0T9"/>
<proteinExistence type="predicted"/>
<keyword evidence="1" id="KW-0472">Membrane</keyword>
<keyword evidence="1" id="KW-1133">Transmembrane helix</keyword>
<dbReference type="Proteomes" id="UP000525078">
    <property type="component" value="Unassembled WGS sequence"/>
</dbReference>
<feature type="transmembrane region" description="Helical" evidence="1">
    <location>
        <begin position="414"/>
        <end position="440"/>
    </location>
</feature>
<dbReference type="PANTHER" id="PTHR35694">
    <property type="entry name" value="DENEDDYLASE"/>
    <property type="match status" value="1"/>
</dbReference>
<accession>A0A7J6H0T9</accession>
<reference evidence="2 3" key="1">
    <citation type="journal article" date="2020" name="bioRxiv">
        <title>Sequence and annotation of 42 cannabis genomes reveals extensive copy number variation in cannabinoid synthesis and pathogen resistance genes.</title>
        <authorList>
            <person name="Mckernan K.J."/>
            <person name="Helbert Y."/>
            <person name="Kane L.T."/>
            <person name="Ebling H."/>
            <person name="Zhang L."/>
            <person name="Liu B."/>
            <person name="Eaton Z."/>
            <person name="Mclaughlin S."/>
            <person name="Kingan S."/>
            <person name="Baybayan P."/>
            <person name="Concepcion G."/>
            <person name="Jordan M."/>
            <person name="Riva A."/>
            <person name="Barbazuk W."/>
            <person name="Harkins T."/>
        </authorList>
    </citation>
    <scope>NUCLEOTIDE SEQUENCE [LARGE SCALE GENOMIC DNA]</scope>
    <source>
        <strain evidence="3">cv. Jamaican Lion 4</strain>
        <tissue evidence="2">Leaf</tissue>
    </source>
</reference>